<dbReference type="CDD" id="cd03319">
    <property type="entry name" value="L-Ala-DL-Glu_epimerase"/>
    <property type="match status" value="1"/>
</dbReference>
<keyword evidence="4 8" id="KW-0413">Isomerase</keyword>
<keyword evidence="2 7" id="KW-0479">Metal-binding</keyword>
<dbReference type="InterPro" id="IPR013341">
    <property type="entry name" value="Mandelate_racemase_N_dom"/>
</dbReference>
<gene>
    <name evidence="10" type="ORF">BW143_01105</name>
</gene>
<dbReference type="PANTHER" id="PTHR48073">
    <property type="entry name" value="O-SUCCINYLBENZOATE SYNTHASE-RELATED"/>
    <property type="match status" value="1"/>
</dbReference>
<dbReference type="OrthoDB" id="9775391at2"/>
<feature type="binding site" evidence="7">
    <location>
        <position position="219"/>
    </location>
    <ligand>
        <name>Mg(2+)</name>
        <dbReference type="ChEBI" id="CHEBI:18420"/>
    </ligand>
</feature>
<comment type="cofactor">
    <cofactor evidence="7 8">
        <name>Mg(2+)</name>
        <dbReference type="ChEBI" id="CHEBI:18420"/>
    </cofactor>
    <text evidence="7 8">Binds 1 Mg(2+) ion per subunit.</text>
</comment>
<dbReference type="InterPro" id="IPR029065">
    <property type="entry name" value="Enolase_C-like"/>
</dbReference>
<evidence type="ECO:0000256" key="1">
    <source>
        <dbReference type="ARBA" id="ARBA00008031"/>
    </source>
</evidence>
<dbReference type="GO" id="GO:0016855">
    <property type="term" value="F:racemase and epimerase activity, acting on amino acids and derivatives"/>
    <property type="evidence" value="ECO:0007669"/>
    <property type="project" value="UniProtKB-UniRule"/>
</dbReference>
<feature type="binding site" evidence="6">
    <location>
        <position position="160"/>
    </location>
    <ligand>
        <name>substrate</name>
    </ligand>
</feature>
<feature type="domain" description="Mandelate racemase/muconate lactonizing enzyme C-terminal" evidence="9">
    <location>
        <begin position="141"/>
        <end position="240"/>
    </location>
</feature>
<dbReference type="Gene3D" id="3.20.20.120">
    <property type="entry name" value="Enolase-like C-terminal domain"/>
    <property type="match status" value="1"/>
</dbReference>
<keyword evidence="11" id="KW-1185">Reference proteome</keyword>
<evidence type="ECO:0000313" key="10">
    <source>
        <dbReference type="EMBL" id="OMI09868.1"/>
    </source>
</evidence>
<evidence type="ECO:0000313" key="11">
    <source>
        <dbReference type="Proteomes" id="UP000187367"/>
    </source>
</evidence>
<evidence type="ECO:0000256" key="3">
    <source>
        <dbReference type="ARBA" id="ARBA00022842"/>
    </source>
</evidence>
<evidence type="ECO:0000256" key="5">
    <source>
        <dbReference type="PIRSR" id="PIRSR634603-1"/>
    </source>
</evidence>
<comment type="caution">
    <text evidence="10">The sequence shown here is derived from an EMBL/GenBank/DDBJ whole genome shotgun (WGS) entry which is preliminary data.</text>
</comment>
<proteinExistence type="inferred from homology"/>
<feature type="binding site" evidence="6">
    <location>
        <position position="296"/>
    </location>
    <ligand>
        <name>substrate</name>
    </ligand>
</feature>
<dbReference type="FunFam" id="3.30.390.10:FF:000009">
    <property type="entry name" value="Hydrophobic dipeptide epimerase"/>
    <property type="match status" value="1"/>
</dbReference>
<feature type="binding site" evidence="6">
    <location>
        <position position="323"/>
    </location>
    <ligand>
        <name>substrate</name>
    </ligand>
</feature>
<feature type="binding site" evidence="6">
    <location>
        <position position="135"/>
    </location>
    <ligand>
        <name>substrate</name>
    </ligand>
</feature>
<dbReference type="SFLD" id="SFLDG00180">
    <property type="entry name" value="muconate_cycloisomerase"/>
    <property type="match status" value="2"/>
</dbReference>
<accession>A0A1R1QZ12</accession>
<dbReference type="PANTHER" id="PTHR48073:SF2">
    <property type="entry name" value="O-SUCCINYLBENZOATE SYNTHASE"/>
    <property type="match status" value="1"/>
</dbReference>
<dbReference type="AlphaFoldDB" id="A0A1R1QZ12"/>
<dbReference type="SUPFAM" id="SSF54826">
    <property type="entry name" value="Enolase N-terminal domain-like"/>
    <property type="match status" value="1"/>
</dbReference>
<dbReference type="SMART" id="SM00922">
    <property type="entry name" value="MR_MLE"/>
    <property type="match status" value="1"/>
</dbReference>
<dbReference type="SFLD" id="SFLDS00001">
    <property type="entry name" value="Enolase"/>
    <property type="match status" value="2"/>
</dbReference>
<dbReference type="Pfam" id="PF02746">
    <property type="entry name" value="MR_MLE_N"/>
    <property type="match status" value="1"/>
</dbReference>
<dbReference type="RefSeq" id="WP_076762330.1">
    <property type="nucleotide sequence ID" value="NZ_JARMMK010000001.1"/>
</dbReference>
<dbReference type="InterPro" id="IPR013342">
    <property type="entry name" value="Mandelate_racemase_C"/>
</dbReference>
<dbReference type="SFLD" id="SFLDF00010">
    <property type="entry name" value="dipeptide_epimerase"/>
    <property type="match status" value="1"/>
</dbReference>
<dbReference type="InterPro" id="IPR036849">
    <property type="entry name" value="Enolase-like_C_sf"/>
</dbReference>
<sequence length="365" mass="39970">MKITDINTYRIAVPLKKPFKTALRTVHTLEAVIVKMSAENAAAGWGEAPPTAVITGETLDSIEGAIKEVLAPALIGRSLLRAEAIFHDIEKLMIGNTSAKAAVEMAVYDCLAQMCGLPLYQFLGGYRREIETDFTVSVNPPEEMAEDAARYIKEGFRILKIKVGKDDIHTDLVRIREVRKQAGNDIRIRLDANQGWTAKQAVRAIRKMEDEGLDIELVEQPVPKHDLEGLKQVTDAVDTPIMADESVFTPEEAFQVLKTRSADLINIKLMKAGGIRQALKINAIAEACGVECMTGSMIETRLGITAAAHFAASQKNVTRCDFDAPLMLKEDIVEGGISYEGRKMTLPDAPGLGIDHIKMLRGDDG</sequence>
<feature type="binding site" evidence="6">
    <location>
        <position position="298"/>
    </location>
    <ligand>
        <name>substrate</name>
    </ligand>
</feature>
<feature type="binding site" evidence="7">
    <location>
        <position position="244"/>
    </location>
    <ligand>
        <name>Mg(2+)</name>
        <dbReference type="ChEBI" id="CHEBI:18420"/>
    </ligand>
</feature>
<dbReference type="GO" id="GO:0006518">
    <property type="term" value="P:peptide metabolic process"/>
    <property type="evidence" value="ECO:0007669"/>
    <property type="project" value="UniProtKB-ARBA"/>
</dbReference>
<dbReference type="SFLD" id="SFLDF00009">
    <property type="entry name" value="o-succinylbenzoate_synthase"/>
    <property type="match status" value="1"/>
</dbReference>
<dbReference type="Gene3D" id="3.30.390.10">
    <property type="entry name" value="Enolase-like, N-terminal domain"/>
    <property type="match status" value="1"/>
</dbReference>
<feature type="binding site" evidence="6">
    <location>
        <position position="321"/>
    </location>
    <ligand>
        <name>substrate</name>
    </ligand>
</feature>
<name>A0A1R1QZ12_9BACI</name>
<comment type="similarity">
    <text evidence="1 8">Belongs to the mandelate racemase/muconate lactonizing enzyme family.</text>
</comment>
<dbReference type="InterPro" id="IPR029017">
    <property type="entry name" value="Enolase-like_N"/>
</dbReference>
<evidence type="ECO:0000256" key="4">
    <source>
        <dbReference type="ARBA" id="ARBA00023235"/>
    </source>
</evidence>
<keyword evidence="3 7" id="KW-0460">Magnesium</keyword>
<evidence type="ECO:0000256" key="8">
    <source>
        <dbReference type="RuleBase" id="RU366006"/>
    </source>
</evidence>
<evidence type="ECO:0000256" key="2">
    <source>
        <dbReference type="ARBA" id="ARBA00022723"/>
    </source>
</evidence>
<evidence type="ECO:0000256" key="7">
    <source>
        <dbReference type="PIRSR" id="PIRSR634603-3"/>
    </source>
</evidence>
<reference evidence="10 11" key="1">
    <citation type="submission" date="2017-01" db="EMBL/GenBank/DDBJ databases">
        <title>Bacillus phylogenomics.</title>
        <authorList>
            <person name="Dunlap C."/>
        </authorList>
    </citation>
    <scope>NUCLEOTIDE SEQUENCE [LARGE SCALE GENOMIC DNA]</scope>
    <source>
        <strain evidence="10 11">NRRL B-41282</strain>
    </source>
</reference>
<dbReference type="Pfam" id="PF13378">
    <property type="entry name" value="MR_MLE_C"/>
    <property type="match status" value="1"/>
</dbReference>
<dbReference type="EC" id="5.1.1.-" evidence="8"/>
<feature type="active site" description="Proton acceptor; specific for (S)-substrate epimerization" evidence="5">
    <location>
        <position position="268"/>
    </location>
</feature>
<protein>
    <recommendedName>
        <fullName evidence="8">Dipeptide epimerase</fullName>
        <ecNumber evidence="8">5.1.1.-</ecNumber>
    </recommendedName>
</protein>
<dbReference type="EMBL" id="MTJL01000002">
    <property type="protein sequence ID" value="OMI09868.1"/>
    <property type="molecule type" value="Genomic_DNA"/>
</dbReference>
<feature type="binding site" evidence="7">
    <location>
        <position position="191"/>
    </location>
    <ligand>
        <name>Mg(2+)</name>
        <dbReference type="ChEBI" id="CHEBI:18420"/>
    </ligand>
</feature>
<evidence type="ECO:0000256" key="6">
    <source>
        <dbReference type="PIRSR" id="PIRSR634603-2"/>
    </source>
</evidence>
<dbReference type="InterPro" id="IPR034603">
    <property type="entry name" value="Dipeptide_epimerase"/>
</dbReference>
<dbReference type="SUPFAM" id="SSF51604">
    <property type="entry name" value="Enolase C-terminal domain-like"/>
    <property type="match status" value="1"/>
</dbReference>
<evidence type="ECO:0000259" key="9">
    <source>
        <dbReference type="SMART" id="SM00922"/>
    </source>
</evidence>
<feature type="binding site" evidence="6">
    <location>
        <position position="24"/>
    </location>
    <ligand>
        <name>substrate</name>
    </ligand>
</feature>
<organism evidence="10 11">
    <name type="scientific">Bacillus swezeyi</name>
    <dbReference type="NCBI Taxonomy" id="1925020"/>
    <lineage>
        <taxon>Bacteria</taxon>
        <taxon>Bacillati</taxon>
        <taxon>Bacillota</taxon>
        <taxon>Bacilli</taxon>
        <taxon>Bacillales</taxon>
        <taxon>Bacillaceae</taxon>
        <taxon>Bacillus</taxon>
    </lineage>
</organism>
<feature type="active site" description="Proton acceptor; specific for (R)-substrate epimerization" evidence="5">
    <location>
        <position position="162"/>
    </location>
</feature>
<dbReference type="GO" id="GO:0000287">
    <property type="term" value="F:magnesium ion binding"/>
    <property type="evidence" value="ECO:0007669"/>
    <property type="project" value="UniProtKB-ARBA"/>
</dbReference>
<dbReference type="Proteomes" id="UP000187367">
    <property type="component" value="Unassembled WGS sequence"/>
</dbReference>
<accession>A0A1R1RQE1</accession>